<sequence>MSSESNDTLWDRTIAALKQVVQEEEANNDTSGDEYTHYAKLYVRYTLVLADMNKVYDSCLQAQKRLDIKMTIEHIICRVIRLRNCLAKLPPPNQSSCEGLVDLNSALVELKISPSQLEALTPLMLKEGNESVSTRIAKMGATTSSSTFEEPDSDANSAGTATLPDNDDEQDDTTSCAQPEIDSDSENKENIVNTLDDNHAAAKIQALYRGSFARKQVPYERIQIDNFIGMSNSSKEEEISQLDADIASLHQQRAQEQSQCQQSYEAELHQLKDTVLEEEGFAMQRELREERIRWITEQTVTKHVLPDSLEDFYGKDANQAEIAHDDATTKKELKPLNECIEIYEQRWKGRVVGPDRIKSQAVDSEMAKDLIVRNQVRAELTPGIDEKLLANLQKIKATQEGDKKSKKKEKTTKGKKKGGGKKEKPLPGTKLSEVKDMTVQQMLSCLVQNGLVYNYDNRHKISNFIGPFEATCNASTLNAPNAWELRMSVRDLCILPMGTKRIKSSIQDESLRSILFYGPKGSGKTLMMEIVASEIGALVIHLSSTSIGNTFEDGNEATKLIHMIFTVAKEEALSPVIIYLDNCHEFFLGKSKKKGGNPDAMNASMTRFQKLLLMYKNQYLTKEDRVLVIGCTNMPAAGDMKLMKWKGSSGKAEKQGFFEHALYFPNTSNSSRSMLWKEAIRKKVTCPCQLDFDLLAHMSSGYSTGKIFEIVNEVLSNDRLKTLASSPPSEQHDFAPKLLPMEQSQSDQIFVDFSRQWNGSKTKIS</sequence>
<evidence type="ECO:0000256" key="2">
    <source>
        <dbReference type="SAM" id="MobiDB-lite"/>
    </source>
</evidence>
<dbReference type="PANTHER" id="PTHR14690">
    <property type="entry name" value="IQ MOTIF CONTAINING WITH AAA DOMAIN 1"/>
    <property type="match status" value="1"/>
</dbReference>
<reference evidence="4" key="1">
    <citation type="submission" date="2023-06" db="EMBL/GenBank/DDBJ databases">
        <title>Survivors Of The Sea: Transcriptome response of Skeletonema marinoi to long-term dormancy.</title>
        <authorList>
            <person name="Pinder M.I.M."/>
            <person name="Kourtchenko O."/>
            <person name="Robertson E.K."/>
            <person name="Larsson T."/>
            <person name="Maumus F."/>
            <person name="Osuna-Cruz C.M."/>
            <person name="Vancaester E."/>
            <person name="Stenow R."/>
            <person name="Vandepoele K."/>
            <person name="Ploug H."/>
            <person name="Bruchert V."/>
            <person name="Godhe A."/>
            <person name="Topel M."/>
        </authorList>
    </citation>
    <scope>NUCLEOTIDE SEQUENCE</scope>
    <source>
        <strain evidence="4">R05AC</strain>
    </source>
</reference>
<proteinExistence type="predicted"/>
<dbReference type="InterPro" id="IPR052267">
    <property type="entry name" value="N-DRC_Component"/>
</dbReference>
<dbReference type="GO" id="GO:0005524">
    <property type="term" value="F:ATP binding"/>
    <property type="evidence" value="ECO:0007669"/>
    <property type="project" value="InterPro"/>
</dbReference>
<feature type="region of interest" description="Disordered" evidence="2">
    <location>
        <begin position="141"/>
        <end position="188"/>
    </location>
</feature>
<feature type="domain" description="ATPase AAA-type core" evidence="3">
    <location>
        <begin position="514"/>
        <end position="643"/>
    </location>
</feature>
<dbReference type="GO" id="GO:0016887">
    <property type="term" value="F:ATP hydrolysis activity"/>
    <property type="evidence" value="ECO:0007669"/>
    <property type="project" value="InterPro"/>
</dbReference>
<dbReference type="PROSITE" id="PS50096">
    <property type="entry name" value="IQ"/>
    <property type="match status" value="1"/>
</dbReference>
<keyword evidence="5" id="KW-1185">Reference proteome</keyword>
<comment type="caution">
    <text evidence="4">The sequence shown here is derived from an EMBL/GenBank/DDBJ whole genome shotgun (WGS) entry which is preliminary data.</text>
</comment>
<dbReference type="Gene3D" id="1.10.8.60">
    <property type="match status" value="1"/>
</dbReference>
<name>A0AAD8Y9H2_9STRA</name>
<dbReference type="AlphaFoldDB" id="A0AAD8Y9H2"/>
<dbReference type="InterPro" id="IPR027417">
    <property type="entry name" value="P-loop_NTPase"/>
</dbReference>
<protein>
    <submittedName>
        <fullName evidence="4">AAA ATPase</fullName>
    </submittedName>
</protein>
<organism evidence="4 5">
    <name type="scientific">Skeletonema marinoi</name>
    <dbReference type="NCBI Taxonomy" id="267567"/>
    <lineage>
        <taxon>Eukaryota</taxon>
        <taxon>Sar</taxon>
        <taxon>Stramenopiles</taxon>
        <taxon>Ochrophyta</taxon>
        <taxon>Bacillariophyta</taxon>
        <taxon>Coscinodiscophyceae</taxon>
        <taxon>Thalassiosirophycidae</taxon>
        <taxon>Thalassiosirales</taxon>
        <taxon>Skeletonemataceae</taxon>
        <taxon>Skeletonema</taxon>
        <taxon>Skeletonema marinoi-dohrnii complex</taxon>
    </lineage>
</organism>
<dbReference type="CDD" id="cd23767">
    <property type="entry name" value="IQCD"/>
    <property type="match status" value="1"/>
</dbReference>
<accession>A0AAD8Y9H2</accession>
<evidence type="ECO:0000256" key="1">
    <source>
        <dbReference type="SAM" id="Coils"/>
    </source>
</evidence>
<dbReference type="Proteomes" id="UP001224775">
    <property type="component" value="Unassembled WGS sequence"/>
</dbReference>
<evidence type="ECO:0000259" key="3">
    <source>
        <dbReference type="Pfam" id="PF00004"/>
    </source>
</evidence>
<evidence type="ECO:0000313" key="5">
    <source>
        <dbReference type="Proteomes" id="UP001224775"/>
    </source>
</evidence>
<feature type="compositionally biased region" description="Polar residues" evidence="2">
    <location>
        <begin position="141"/>
        <end position="160"/>
    </location>
</feature>
<dbReference type="Pfam" id="PF00004">
    <property type="entry name" value="AAA"/>
    <property type="match status" value="1"/>
</dbReference>
<evidence type="ECO:0000313" key="4">
    <source>
        <dbReference type="EMBL" id="KAK1742007.1"/>
    </source>
</evidence>
<dbReference type="Gene3D" id="3.40.50.300">
    <property type="entry name" value="P-loop containing nucleotide triphosphate hydrolases"/>
    <property type="match status" value="1"/>
</dbReference>
<feature type="region of interest" description="Disordered" evidence="2">
    <location>
        <begin position="398"/>
        <end position="430"/>
    </location>
</feature>
<feature type="compositionally biased region" description="Basic residues" evidence="2">
    <location>
        <begin position="404"/>
        <end position="419"/>
    </location>
</feature>
<dbReference type="InterPro" id="IPR003959">
    <property type="entry name" value="ATPase_AAA_core"/>
</dbReference>
<dbReference type="PANTHER" id="PTHR14690:SF0">
    <property type="entry name" value="IQ MOTIF CONTAINING WITH AAA DOMAIN 1"/>
    <property type="match status" value="1"/>
</dbReference>
<gene>
    <name evidence="4" type="ORF">QTG54_007580</name>
</gene>
<dbReference type="SUPFAM" id="SSF52540">
    <property type="entry name" value="P-loop containing nucleoside triphosphate hydrolases"/>
    <property type="match status" value="1"/>
</dbReference>
<keyword evidence="1" id="KW-0175">Coiled coil</keyword>
<feature type="coiled-coil region" evidence="1">
    <location>
        <begin position="232"/>
        <end position="259"/>
    </location>
</feature>
<dbReference type="EMBL" id="JATAAI010000012">
    <property type="protein sequence ID" value="KAK1742007.1"/>
    <property type="molecule type" value="Genomic_DNA"/>
</dbReference>